<sequence length="136" mass="15535">MKQIKVNIGWEDKNYSAICDDKDINGIVVDTHKDLDILKSNFAEALKFHIEGCVEDGDHLPEYLIQGHYELVFNLEVSALLHKFDGILTRSALSRVTGINERQLGHYMSGYRKPRPNKREQILKGIRSIGRELVSV</sequence>
<dbReference type="EMBL" id="JAOZYT010000050">
    <property type="protein sequence ID" value="MCW0524279.1"/>
    <property type="molecule type" value="Genomic_DNA"/>
</dbReference>
<organism evidence="1 2">
    <name type="scientific">Riemerella anatipestifer</name>
    <name type="common">Moraxella anatipestifer</name>
    <dbReference type="NCBI Taxonomy" id="34085"/>
    <lineage>
        <taxon>Bacteria</taxon>
        <taxon>Pseudomonadati</taxon>
        <taxon>Bacteroidota</taxon>
        <taxon>Flavobacteriia</taxon>
        <taxon>Flavobacteriales</taxon>
        <taxon>Weeksellaceae</taxon>
        <taxon>Riemerella</taxon>
    </lineage>
</organism>
<proteinExistence type="predicted"/>
<name>A0AAP3ARW3_RIEAN</name>
<evidence type="ECO:0000313" key="1">
    <source>
        <dbReference type="EMBL" id="MCW0524279.1"/>
    </source>
</evidence>
<evidence type="ECO:0008006" key="3">
    <source>
        <dbReference type="Google" id="ProtNLM"/>
    </source>
</evidence>
<dbReference type="RefSeq" id="WP_214193786.1">
    <property type="nucleotide sequence ID" value="NZ_CP081925.1"/>
</dbReference>
<protein>
    <recommendedName>
        <fullName evidence="3">Type II toxin-antitoxin system HicB family antitoxin</fullName>
    </recommendedName>
</protein>
<comment type="caution">
    <text evidence="1">The sequence shown here is derived from an EMBL/GenBank/DDBJ whole genome shotgun (WGS) entry which is preliminary data.</text>
</comment>
<evidence type="ECO:0000313" key="2">
    <source>
        <dbReference type="Proteomes" id="UP001207440"/>
    </source>
</evidence>
<accession>A0AAP3ARW3</accession>
<dbReference type="Proteomes" id="UP001207440">
    <property type="component" value="Unassembled WGS sequence"/>
</dbReference>
<reference evidence="1" key="1">
    <citation type="submission" date="2022-10" db="EMBL/GenBank/DDBJ databases">
        <title>Sifting through the core-genome to identify putative cross-protective antigens against Riemerella anatipestifer.</title>
        <authorList>
            <person name="Zheng X."/>
            <person name="Zhang W."/>
        </authorList>
    </citation>
    <scope>NUCLEOTIDE SEQUENCE</scope>
    <source>
        <strain evidence="1">ZWRA178</strain>
    </source>
</reference>
<gene>
    <name evidence="1" type="ORF">OKE68_08135</name>
</gene>
<dbReference type="AlphaFoldDB" id="A0AAP3ARW3"/>